<dbReference type="OrthoDB" id="1727538at2759"/>
<gene>
    <name evidence="1" type="ORF">F0562_003856</name>
</gene>
<dbReference type="Proteomes" id="UP000325577">
    <property type="component" value="Linkage Group LG1"/>
</dbReference>
<keyword evidence="2" id="KW-1185">Reference proteome</keyword>
<organism evidence="1 2">
    <name type="scientific">Nyssa sinensis</name>
    <dbReference type="NCBI Taxonomy" id="561372"/>
    <lineage>
        <taxon>Eukaryota</taxon>
        <taxon>Viridiplantae</taxon>
        <taxon>Streptophyta</taxon>
        <taxon>Embryophyta</taxon>
        <taxon>Tracheophyta</taxon>
        <taxon>Spermatophyta</taxon>
        <taxon>Magnoliopsida</taxon>
        <taxon>eudicotyledons</taxon>
        <taxon>Gunneridae</taxon>
        <taxon>Pentapetalae</taxon>
        <taxon>asterids</taxon>
        <taxon>Cornales</taxon>
        <taxon>Nyssaceae</taxon>
        <taxon>Nyssa</taxon>
    </lineage>
</organism>
<evidence type="ECO:0000313" key="1">
    <source>
        <dbReference type="EMBL" id="KAA8547280.1"/>
    </source>
</evidence>
<proteinExistence type="predicted"/>
<dbReference type="EMBL" id="CM018032">
    <property type="protein sequence ID" value="KAA8547280.1"/>
    <property type="molecule type" value="Genomic_DNA"/>
</dbReference>
<sequence length="137" mass="15574">MVPFSPMQIRHWGVRNYKEEDGTARWLIRTFSQEMAFVISKNQPSFSEKEAEKVNHSEGRDDAGTINSVTSHLYLKSSSSSSAHSSETLDKDVILRRIRHHKCLNKVRTTFQALVNSSSSSAHEHKWLEVNDAFSGP</sequence>
<dbReference type="PANTHER" id="PTHR35324:SF4">
    <property type="entry name" value="EXPRESSED PROTEIN"/>
    <property type="match status" value="1"/>
</dbReference>
<evidence type="ECO:0000313" key="2">
    <source>
        <dbReference type="Proteomes" id="UP000325577"/>
    </source>
</evidence>
<protein>
    <submittedName>
        <fullName evidence="1">Uncharacterized protein</fullName>
    </submittedName>
</protein>
<dbReference type="PANTHER" id="PTHR35324">
    <property type="entry name" value="BNAA08G03750D PROTEIN"/>
    <property type="match status" value="1"/>
</dbReference>
<accession>A0A5J5BZG0</accession>
<name>A0A5J5BZG0_9ASTE</name>
<reference evidence="1 2" key="1">
    <citation type="submission" date="2019-09" db="EMBL/GenBank/DDBJ databases">
        <title>A chromosome-level genome assembly of the Chinese tupelo Nyssa sinensis.</title>
        <authorList>
            <person name="Yang X."/>
            <person name="Kang M."/>
            <person name="Yang Y."/>
            <person name="Xiong H."/>
            <person name="Wang M."/>
            <person name="Zhang Z."/>
            <person name="Wang Z."/>
            <person name="Wu H."/>
            <person name="Ma T."/>
            <person name="Liu J."/>
            <person name="Xi Z."/>
        </authorList>
    </citation>
    <scope>NUCLEOTIDE SEQUENCE [LARGE SCALE GENOMIC DNA]</scope>
    <source>
        <strain evidence="1">J267</strain>
        <tissue evidence="1">Leaf</tissue>
    </source>
</reference>
<dbReference type="AlphaFoldDB" id="A0A5J5BZG0"/>